<dbReference type="Proteomes" id="UP000283063">
    <property type="component" value="Chromosome"/>
</dbReference>
<proteinExistence type="predicted"/>
<keyword evidence="3" id="KW-1185">Reference proteome</keyword>
<dbReference type="OrthoDB" id="7846353at2"/>
<dbReference type="AlphaFoldDB" id="A0A3T0N145"/>
<dbReference type="EMBL" id="CP033219">
    <property type="protein sequence ID" value="AZV77712.1"/>
    <property type="molecule type" value="Genomic_DNA"/>
</dbReference>
<dbReference type="KEGG" id="sedi:EBB79_07290"/>
<sequence length="98" mass="10929">MNMALLVLRDPRRPVETQNEVLCRLFGLTPSQSRMAGFMVQGLSVREAAGQAGITEASARQYLRIVFQKMNVTRQSEMVLKALEIPAPRKPVASMPRS</sequence>
<feature type="domain" description="HTH luxR-type" evidence="1">
    <location>
        <begin position="25"/>
        <end position="82"/>
    </location>
</feature>
<protein>
    <submittedName>
        <fullName evidence="2">Helix-turn-helix transcriptional regulator</fullName>
    </submittedName>
</protein>
<dbReference type="InterPro" id="IPR016032">
    <property type="entry name" value="Sig_transdc_resp-reg_C-effctor"/>
</dbReference>
<reference evidence="2 3" key="1">
    <citation type="submission" date="2018-10" db="EMBL/GenBank/DDBJ databases">
        <title>Parasedimentitalea marina sp. nov., a psychrophilic bacterium isolated from deep seawater of the New Britain Trench.</title>
        <authorList>
            <person name="Cao J."/>
        </authorList>
    </citation>
    <scope>NUCLEOTIDE SEQUENCE [LARGE SCALE GENOMIC DNA]</scope>
    <source>
        <strain evidence="2 3">W43</strain>
    </source>
</reference>
<dbReference type="RefSeq" id="WP_127748269.1">
    <property type="nucleotide sequence ID" value="NZ_CP033219.1"/>
</dbReference>
<organism evidence="2 3">
    <name type="scientific">Parasedimentitalea marina</name>
    <dbReference type="NCBI Taxonomy" id="2483033"/>
    <lineage>
        <taxon>Bacteria</taxon>
        <taxon>Pseudomonadati</taxon>
        <taxon>Pseudomonadota</taxon>
        <taxon>Alphaproteobacteria</taxon>
        <taxon>Rhodobacterales</taxon>
        <taxon>Paracoccaceae</taxon>
        <taxon>Parasedimentitalea</taxon>
    </lineage>
</organism>
<dbReference type="Pfam" id="PF00196">
    <property type="entry name" value="GerE"/>
    <property type="match status" value="1"/>
</dbReference>
<dbReference type="Gene3D" id="1.10.10.10">
    <property type="entry name" value="Winged helix-like DNA-binding domain superfamily/Winged helix DNA-binding domain"/>
    <property type="match status" value="1"/>
</dbReference>
<evidence type="ECO:0000259" key="1">
    <source>
        <dbReference type="SMART" id="SM00421"/>
    </source>
</evidence>
<dbReference type="SMART" id="SM00421">
    <property type="entry name" value="HTH_LUXR"/>
    <property type="match status" value="1"/>
</dbReference>
<gene>
    <name evidence="2" type="ORF">EBB79_07290</name>
</gene>
<evidence type="ECO:0000313" key="2">
    <source>
        <dbReference type="EMBL" id="AZV77712.1"/>
    </source>
</evidence>
<dbReference type="InterPro" id="IPR000792">
    <property type="entry name" value="Tscrpt_reg_LuxR_C"/>
</dbReference>
<dbReference type="GO" id="GO:0003677">
    <property type="term" value="F:DNA binding"/>
    <property type="evidence" value="ECO:0007669"/>
    <property type="project" value="InterPro"/>
</dbReference>
<evidence type="ECO:0000313" key="3">
    <source>
        <dbReference type="Proteomes" id="UP000283063"/>
    </source>
</evidence>
<name>A0A3T0N145_9RHOB</name>
<dbReference type="InterPro" id="IPR036388">
    <property type="entry name" value="WH-like_DNA-bd_sf"/>
</dbReference>
<accession>A0A3T0N145</accession>
<dbReference type="GO" id="GO:0006355">
    <property type="term" value="P:regulation of DNA-templated transcription"/>
    <property type="evidence" value="ECO:0007669"/>
    <property type="project" value="InterPro"/>
</dbReference>
<dbReference type="SUPFAM" id="SSF46894">
    <property type="entry name" value="C-terminal effector domain of the bipartite response regulators"/>
    <property type="match status" value="1"/>
</dbReference>